<gene>
    <name evidence="2" type="primary">wcaG7</name>
    <name evidence="2" type="ORF">AArcS_1803</name>
</gene>
<dbReference type="PANTHER" id="PTHR43245:SF13">
    <property type="entry name" value="UDP-D-APIOSE_UDP-D-XYLOSE SYNTHASE 2"/>
    <property type="match status" value="1"/>
</dbReference>
<organism evidence="2 3">
    <name type="scientific">Natranaeroarchaeum sulfidigenes</name>
    <dbReference type="NCBI Taxonomy" id="2784880"/>
    <lineage>
        <taxon>Archaea</taxon>
        <taxon>Methanobacteriati</taxon>
        <taxon>Methanobacteriota</taxon>
        <taxon>Stenosarchaea group</taxon>
        <taxon>Halobacteria</taxon>
        <taxon>Halobacteriales</taxon>
        <taxon>Natronoarchaeaceae</taxon>
        <taxon>Natranaeroarchaeum</taxon>
    </lineage>
</organism>
<dbReference type="KEGG" id="hara:AArcS_1803"/>
<dbReference type="PANTHER" id="PTHR43245">
    <property type="entry name" value="BIFUNCTIONAL POLYMYXIN RESISTANCE PROTEIN ARNA"/>
    <property type="match status" value="1"/>
</dbReference>
<evidence type="ECO:0000313" key="3">
    <source>
        <dbReference type="Proteomes" id="UP000663586"/>
    </source>
</evidence>
<dbReference type="InterPro" id="IPR050177">
    <property type="entry name" value="Lipid_A_modif_metabolic_enz"/>
</dbReference>
<feature type="domain" description="NAD-dependent epimerase/dehydratase" evidence="1">
    <location>
        <begin position="7"/>
        <end position="236"/>
    </location>
</feature>
<reference evidence="2" key="1">
    <citation type="submission" date="2020-11" db="EMBL/GenBank/DDBJ databases">
        <title>Carbohydrate-dependent, anaerobic sulfur respiration: A novel catabolism in halophilic archaea.</title>
        <authorList>
            <person name="Sorokin D.Y."/>
            <person name="Messina E."/>
            <person name="Smedile F."/>
            <person name="La Cono V."/>
            <person name="Hallsworth J.E."/>
            <person name="Yakimov M.M."/>
        </authorList>
    </citation>
    <scope>NUCLEOTIDE SEQUENCE</scope>
    <source>
        <strain evidence="2">AArc-S</strain>
    </source>
</reference>
<dbReference type="PRINTS" id="PR01713">
    <property type="entry name" value="NUCEPIMERASE"/>
</dbReference>
<dbReference type="Gene3D" id="3.40.50.720">
    <property type="entry name" value="NAD(P)-binding Rossmann-like Domain"/>
    <property type="match status" value="1"/>
</dbReference>
<dbReference type="SUPFAM" id="SSF51735">
    <property type="entry name" value="NAD(P)-binding Rossmann-fold domains"/>
    <property type="match status" value="1"/>
</dbReference>
<keyword evidence="3" id="KW-1185">Reference proteome</keyword>
<dbReference type="EMBL" id="CP064786">
    <property type="protein sequence ID" value="QSG03012.1"/>
    <property type="molecule type" value="Genomic_DNA"/>
</dbReference>
<name>A0A897MRF5_9EURY</name>
<sequence length="304" mass="32872">MIDDRTVLVTGGAGFIGGHIAARLAAENDVRVLDNLSTGSTDHLPAEVEFVQGDLRDSSALDWATDGVDVIFHQAGLVSVDESIEEPVRSHRTNATATVELLERARQEDARIVVASSCAIYGDPEQTPIAEDAPKRPKSPYAVDKLAIDQYTRTFAELYDIDAIPLRYFNVYGPGQTGGEYSGVITAFLEQARSGEPITVHGDGEQTRDFVHVSDVVDANLAAATTDHTGRAYNVGTGTSTSIRKLAELVRDVVGSRSEIVHRDARQGDVRHSEADLSRARELLKYEPTISLENGLAELVTGSR</sequence>
<evidence type="ECO:0000259" key="1">
    <source>
        <dbReference type="Pfam" id="PF01370"/>
    </source>
</evidence>
<proteinExistence type="predicted"/>
<dbReference type="Pfam" id="PF01370">
    <property type="entry name" value="Epimerase"/>
    <property type="match status" value="1"/>
</dbReference>
<protein>
    <submittedName>
        <fullName evidence="2">Nucleoside-diphosphate-sugar epimerase</fullName>
    </submittedName>
</protein>
<evidence type="ECO:0000313" key="2">
    <source>
        <dbReference type="EMBL" id="QSG03012.1"/>
    </source>
</evidence>
<accession>A0A897MRF5</accession>
<dbReference type="InterPro" id="IPR001509">
    <property type="entry name" value="Epimerase_deHydtase"/>
</dbReference>
<dbReference type="AlphaFoldDB" id="A0A897MRF5"/>
<dbReference type="Proteomes" id="UP000663586">
    <property type="component" value="Chromosome"/>
</dbReference>
<dbReference type="Gene3D" id="3.90.25.10">
    <property type="entry name" value="UDP-galactose 4-epimerase, domain 1"/>
    <property type="match status" value="1"/>
</dbReference>
<dbReference type="InterPro" id="IPR036291">
    <property type="entry name" value="NAD(P)-bd_dom_sf"/>
</dbReference>